<dbReference type="InterPro" id="IPR011600">
    <property type="entry name" value="Pept_C14_caspase"/>
</dbReference>
<evidence type="ECO:0000313" key="4">
    <source>
        <dbReference type="Proteomes" id="UP000008315"/>
    </source>
</evidence>
<keyword evidence="4" id="KW-1185">Reference proteome</keyword>
<dbReference type="InterPro" id="IPR029030">
    <property type="entry name" value="Caspase-like_dom_sf"/>
</dbReference>
<gene>
    <name evidence="3" type="ordered locus">MEALZ_0026</name>
</gene>
<dbReference type="PATRIC" id="fig|271065.3.peg.27"/>
<dbReference type="SMART" id="SM00671">
    <property type="entry name" value="SEL1"/>
    <property type="match status" value="2"/>
</dbReference>
<dbReference type="Proteomes" id="UP000008315">
    <property type="component" value="Chromosome"/>
</dbReference>
<dbReference type="Gene3D" id="1.25.40.10">
    <property type="entry name" value="Tetratricopeptide repeat domain"/>
    <property type="match status" value="1"/>
</dbReference>
<dbReference type="SUPFAM" id="SSF52129">
    <property type="entry name" value="Caspase-like"/>
    <property type="match status" value="1"/>
</dbReference>
<name>G4STQ8_META2</name>
<accession>G4STQ8</accession>
<dbReference type="InterPro" id="IPR052039">
    <property type="entry name" value="Caspase-related_regulators"/>
</dbReference>
<evidence type="ECO:0000256" key="1">
    <source>
        <dbReference type="SAM" id="Coils"/>
    </source>
</evidence>
<dbReference type="Gene3D" id="3.40.50.1460">
    <property type="match status" value="1"/>
</dbReference>
<dbReference type="InterPro" id="IPR011990">
    <property type="entry name" value="TPR-like_helical_dom_sf"/>
</dbReference>
<evidence type="ECO:0000313" key="3">
    <source>
        <dbReference type="EMBL" id="CCE21730.1"/>
    </source>
</evidence>
<dbReference type="InterPro" id="IPR006597">
    <property type="entry name" value="Sel1-like"/>
</dbReference>
<protein>
    <submittedName>
        <fullName evidence="3">Cysteine peptidase</fullName>
    </submittedName>
</protein>
<sequence length="777" mass="86583">MTIVVLAACTADSAGVKERAADFAKVEQMRDADKLYIVDCLLPGQIRRMGRMMTFLTAKIPIKTTALDCEIRGGDYVAFDRSNYATALNLWLPAAQEGDAEAQAYVGEIFQKGLGTQPDYQSAALWFKRAAEQSNKRAQLSLGYLYEKGLGVEQDSAAAMEWYQKASGLDDKDLPYAATLQTSPDEGLLEEIKWLKAELNNSRNEARRLSGELAKTQRQLQESQQKLQRYLDERNNTQSKLDAAIGRGDNAAIADLKRKLQDAERELSSYAAQVGNLEKQYRQEVDQLNSKLQETENRANQIYSQLKRQKTEAGEIQLKLVNAEAQLAKTEQELLSAKSPVSATPTAGDTQQLDTIERKHQDALKKIQKDLQEKENRERLMADQIASLEAEKKRYEQEIQQLQKFSVTVAAAQKPVIEIIDPPFVRVRGVPTVTLRSAVKEREIIGKASSPAGMLSVLINDVKSRLDERGLFNSSIAITAQETPVRIVAVDNNGARESLEFKMTLEGPISDSQRGKEDITRLQTVSPWKDLDFGHYHALIIGNNRYQKIPSLDTPVNDARAVDRVLREKYGFKTKVLIDANRYQILSAMNEMRAKLTEKDNLLIYYAGHGELDQVNMRGHWLPVDAEADNNANWISTISITDILNAMSAKHVMVVADSCYSGAMTRSSLARLDVGMSPEKKSEWLKAMLKARSRTVMTSGGLKPVMDGGGGEHSVFAASFIKALDRNDSLLEGQELYRNVSANIVAIAARYGIEQVPQYAPVNHAGHESGEFFFVPK</sequence>
<dbReference type="HOGENOM" id="CLU_016045_0_0_6"/>
<dbReference type="PANTHER" id="PTHR22576">
    <property type="entry name" value="MUCOSA ASSOCIATED LYMPHOID TISSUE LYMPHOMA TRANSLOCATION PROTEIN 1/PARACASPASE"/>
    <property type="match status" value="1"/>
</dbReference>
<dbReference type="EMBL" id="FO082060">
    <property type="protein sequence ID" value="CCE21730.1"/>
    <property type="molecule type" value="Genomic_DNA"/>
</dbReference>
<dbReference type="AlphaFoldDB" id="G4STQ8"/>
<dbReference type="GO" id="GO:0004197">
    <property type="term" value="F:cysteine-type endopeptidase activity"/>
    <property type="evidence" value="ECO:0007669"/>
    <property type="project" value="InterPro"/>
</dbReference>
<reference evidence="4" key="1">
    <citation type="journal article" date="2012" name="J. Bacteriol.">
        <title>Genome sequence of the haloalkaliphilic methanotrophic bacterium Methylomicrobium alcaliphilum 20Z.</title>
        <authorList>
            <person name="Vuilleumier S."/>
            <person name="Khmelenina V.N."/>
            <person name="Bringel F."/>
            <person name="Reshetnikov A.S."/>
            <person name="Lajus A."/>
            <person name="Mangenot S."/>
            <person name="Rouy Z."/>
            <person name="Op den Camp H.J."/>
            <person name="Jetten M.S."/>
            <person name="Dispirito A.A."/>
            <person name="Dunfield P."/>
            <person name="Klotz M.G."/>
            <person name="Semrau J.D."/>
            <person name="Stein L.Y."/>
            <person name="Barbe V."/>
            <person name="Medigue C."/>
            <person name="Trotsenko Y.A."/>
            <person name="Kalyuzhnaya M.G."/>
        </authorList>
    </citation>
    <scope>NUCLEOTIDE SEQUENCE [LARGE SCALE GENOMIC DNA]</scope>
    <source>
        <strain evidence="4">DSM 19304 / NCIMB 14124 / VKM B-2133 / 20Z</strain>
    </source>
</reference>
<dbReference type="SUPFAM" id="SSF57997">
    <property type="entry name" value="Tropomyosin"/>
    <property type="match status" value="1"/>
</dbReference>
<dbReference type="Pfam" id="PF00656">
    <property type="entry name" value="Peptidase_C14"/>
    <property type="match status" value="1"/>
</dbReference>
<organism evidence="3 4">
    <name type="scientific">Methylotuvimicrobium alcaliphilum (strain DSM 19304 / NCIMB 14124 / VKM B-2133 / 20Z)</name>
    <name type="common">Methylomicrobium alcaliphilum</name>
    <dbReference type="NCBI Taxonomy" id="1091494"/>
    <lineage>
        <taxon>Bacteria</taxon>
        <taxon>Pseudomonadati</taxon>
        <taxon>Pseudomonadota</taxon>
        <taxon>Gammaproteobacteria</taxon>
        <taxon>Methylococcales</taxon>
        <taxon>Methylococcaceae</taxon>
        <taxon>Methylotuvimicrobium</taxon>
    </lineage>
</organism>
<dbReference type="SUPFAM" id="SSF81901">
    <property type="entry name" value="HCP-like"/>
    <property type="match status" value="1"/>
</dbReference>
<evidence type="ECO:0000259" key="2">
    <source>
        <dbReference type="Pfam" id="PF00656"/>
    </source>
</evidence>
<proteinExistence type="predicted"/>
<dbReference type="STRING" id="1091494.MEALZ_0026"/>
<dbReference type="GO" id="GO:0006508">
    <property type="term" value="P:proteolysis"/>
    <property type="evidence" value="ECO:0007669"/>
    <property type="project" value="InterPro"/>
</dbReference>
<feature type="coiled-coil region" evidence="1">
    <location>
        <begin position="189"/>
        <end position="405"/>
    </location>
</feature>
<dbReference type="PANTHER" id="PTHR22576:SF37">
    <property type="entry name" value="MUCOSA-ASSOCIATED LYMPHOID TISSUE LYMPHOMA TRANSLOCATION PROTEIN 1"/>
    <property type="match status" value="1"/>
</dbReference>
<feature type="domain" description="Peptidase C14 caspase" evidence="2">
    <location>
        <begin position="537"/>
        <end position="760"/>
    </location>
</feature>
<keyword evidence="1" id="KW-0175">Coiled coil</keyword>
<dbReference type="KEGG" id="mah:MEALZ_0026"/>
<dbReference type="Pfam" id="PF08238">
    <property type="entry name" value="Sel1"/>
    <property type="match status" value="2"/>
</dbReference>